<comment type="similarity">
    <text evidence="4">Belongs to the peptidase S8 family.</text>
</comment>
<evidence type="ECO:0000256" key="1">
    <source>
        <dbReference type="ARBA" id="ARBA00022670"/>
    </source>
</evidence>
<comment type="caution">
    <text evidence="6">The sequence shown here is derived from an EMBL/GenBank/DDBJ whole genome shotgun (WGS) entry which is preliminary data.</text>
</comment>
<dbReference type="AlphaFoldDB" id="A0ABD6SRJ0"/>
<dbReference type="InterPro" id="IPR036852">
    <property type="entry name" value="Peptidase_S8/S53_dom_sf"/>
</dbReference>
<dbReference type="Pfam" id="PF00082">
    <property type="entry name" value="Peptidase_S8"/>
    <property type="match status" value="1"/>
</dbReference>
<dbReference type="GO" id="GO:0006508">
    <property type="term" value="P:proteolysis"/>
    <property type="evidence" value="ECO:0007669"/>
    <property type="project" value="UniProtKB-KW"/>
</dbReference>
<proteinExistence type="inferred from homology"/>
<dbReference type="RefSeq" id="WP_080117736.1">
    <property type="nucleotide sequence ID" value="NZ_JBIWCC010000014.1"/>
</dbReference>
<evidence type="ECO:0000313" key="6">
    <source>
        <dbReference type="EMBL" id="PEX43637.1"/>
    </source>
</evidence>
<dbReference type="Gene3D" id="3.40.50.200">
    <property type="entry name" value="Peptidase S8/S53 domain"/>
    <property type="match status" value="1"/>
</dbReference>
<feature type="domain" description="Peptidase S8/S53" evidence="5">
    <location>
        <begin position="2"/>
        <end position="108"/>
    </location>
</feature>
<name>A0ABD6SRJ0_BACTU</name>
<keyword evidence="3" id="KW-0720">Serine protease</keyword>
<comment type="caution">
    <text evidence="4">Lacks conserved residue(s) required for the propagation of feature annotation.</text>
</comment>
<dbReference type="EMBL" id="NTXF01000058">
    <property type="protein sequence ID" value="PEX43637.1"/>
    <property type="molecule type" value="Genomic_DNA"/>
</dbReference>
<keyword evidence="1" id="KW-0645">Protease</keyword>
<evidence type="ECO:0000256" key="4">
    <source>
        <dbReference type="PROSITE-ProRule" id="PRU01240"/>
    </source>
</evidence>
<dbReference type="InterPro" id="IPR000209">
    <property type="entry name" value="Peptidase_S8/S53_dom"/>
</dbReference>
<sequence length="108" mass="11217">MLVLFSVGNCGDPCGSRNPNYCRTNGPGKSIHGINGHPLVMTVGAANINDVRAGYNAQGPANFDEHKPDFCAPTHFTGYHHNNTGTSAACPVAAGVVALLKQANPDLT</sequence>
<evidence type="ECO:0000313" key="7">
    <source>
        <dbReference type="Proteomes" id="UP000220502"/>
    </source>
</evidence>
<evidence type="ECO:0000259" key="5">
    <source>
        <dbReference type="Pfam" id="PF00082"/>
    </source>
</evidence>
<reference evidence="6 7" key="1">
    <citation type="submission" date="2017-09" db="EMBL/GenBank/DDBJ databases">
        <title>Large-scale bioinformatics analysis of Bacillus genomes uncovers conserved roles of natural products in bacterial physiology.</title>
        <authorList>
            <consortium name="Agbiome Team Llc"/>
            <person name="Bleich R.M."/>
            <person name="Kirk G.J."/>
            <person name="Santa Maria K.C."/>
            <person name="Allen S.E."/>
            <person name="Farag S."/>
            <person name="Shank E.A."/>
            <person name="Bowers A."/>
        </authorList>
    </citation>
    <scope>NUCLEOTIDE SEQUENCE [LARGE SCALE GENOMIC DNA]</scope>
    <source>
        <strain evidence="6 7">AFS007900</strain>
    </source>
</reference>
<dbReference type="Proteomes" id="UP000220502">
    <property type="component" value="Unassembled WGS sequence"/>
</dbReference>
<dbReference type="PROSITE" id="PS51892">
    <property type="entry name" value="SUBTILASE"/>
    <property type="match status" value="1"/>
</dbReference>
<dbReference type="InterPro" id="IPR023828">
    <property type="entry name" value="Peptidase_S8_Ser-AS"/>
</dbReference>
<dbReference type="PROSITE" id="PS00138">
    <property type="entry name" value="SUBTILASE_SER"/>
    <property type="match status" value="1"/>
</dbReference>
<accession>A0ABD6SRJ0</accession>
<dbReference type="GO" id="GO:0008236">
    <property type="term" value="F:serine-type peptidase activity"/>
    <property type="evidence" value="ECO:0007669"/>
    <property type="project" value="UniProtKB-KW"/>
</dbReference>
<keyword evidence="2" id="KW-0378">Hydrolase</keyword>
<gene>
    <name evidence="6" type="ORF">CN461_28965</name>
</gene>
<organism evidence="6 7">
    <name type="scientific">Bacillus thuringiensis</name>
    <dbReference type="NCBI Taxonomy" id="1428"/>
    <lineage>
        <taxon>Bacteria</taxon>
        <taxon>Bacillati</taxon>
        <taxon>Bacillota</taxon>
        <taxon>Bacilli</taxon>
        <taxon>Bacillales</taxon>
        <taxon>Bacillaceae</taxon>
        <taxon>Bacillus</taxon>
        <taxon>Bacillus cereus group</taxon>
    </lineage>
</organism>
<evidence type="ECO:0000256" key="2">
    <source>
        <dbReference type="ARBA" id="ARBA00022801"/>
    </source>
</evidence>
<evidence type="ECO:0000256" key="3">
    <source>
        <dbReference type="ARBA" id="ARBA00022825"/>
    </source>
</evidence>
<dbReference type="SUPFAM" id="SSF52743">
    <property type="entry name" value="Subtilisin-like"/>
    <property type="match status" value="1"/>
</dbReference>
<protein>
    <recommendedName>
        <fullName evidence="5">Peptidase S8/S53 domain-containing protein</fullName>
    </recommendedName>
</protein>